<dbReference type="NCBIfam" id="TIGR02079">
    <property type="entry name" value="THD1"/>
    <property type="match status" value="1"/>
</dbReference>
<comment type="function">
    <text evidence="11 12">Catalyzes the anaerobic formation of alpha-ketobutyrate and ammonia from threonine in a two-step reaction. The first step involved a dehydration of threonine and a production of enamine intermediates (aminocrotonate), which tautomerizes to its imine form (iminobutyrate). Both intermediates are unstable and short-lived. The second step is the nonenzymatic hydrolysis of the enamine/imine intermediates to form 2-ketobutyrate and free ammonia. In the low water environment of the cell, the second step is accelerated by RidA.</text>
</comment>
<evidence type="ECO:0000256" key="7">
    <source>
        <dbReference type="ARBA" id="ARBA00022624"/>
    </source>
</evidence>
<comment type="subunit">
    <text evidence="5 12">Homotetramer.</text>
</comment>
<sequence length="415" mass="44762">MSDFAEKARAAETAMRSLFPPTPLQRNLHLSDRFGADIWLKREDLTPVRSYKLRGAFNAMRKVIADRPGQEVFVAASAGNHAQGVAYACRHFGVRGVIFMPVTTPQQKIGKTRTFGGENIEIRLTGDYFDDTLASAQAYCAEVGAHFLSPFDDEDVIEGQASVAVEILSVLDRSPDMVILPVGGGGLAAGVVSYLRDVAPETAFRFVEPAGGASLSAAVRAGAPVTLPGVDTFVDGAAVARIGEKTFDRLAGIAADEVVLAPEDRICATMLEMLNVEGIVLEPAGALAVDVLPALAEQIQGKSVVCVTSGGNFDFERLPEVKERAQRYSGVKKYFVLRLPQRPGALRDFLDLLGPDDDVARFEYLKKSARNFGSVLIGIETTRAENFPALFARMEASGLVYRDITEDATLAEFLI</sequence>
<dbReference type="InterPro" id="IPR011820">
    <property type="entry name" value="IlvA"/>
</dbReference>
<keyword evidence="6 12" id="KW-0028">Amino-acid biosynthesis</keyword>
<dbReference type="SUPFAM" id="SSF55021">
    <property type="entry name" value="ACT-like"/>
    <property type="match status" value="1"/>
</dbReference>
<dbReference type="EMBL" id="SLXU01000006">
    <property type="protein sequence ID" value="TCP61117.1"/>
    <property type="molecule type" value="Genomic_DNA"/>
</dbReference>
<dbReference type="InterPro" id="IPR000634">
    <property type="entry name" value="Ser/Thr_deHydtase_PyrdxlP-BS"/>
</dbReference>
<dbReference type="AlphaFoldDB" id="A0A4R2RGA7"/>
<dbReference type="FunFam" id="3.40.50.1100:FF:000005">
    <property type="entry name" value="Threonine dehydratase catabolic"/>
    <property type="match status" value="1"/>
</dbReference>
<accession>A0A4R2RGA7</accession>
<proteinExistence type="inferred from homology"/>
<dbReference type="InterPro" id="IPR050147">
    <property type="entry name" value="Ser/Thr_Dehydratase"/>
</dbReference>
<dbReference type="InterPro" id="IPR036052">
    <property type="entry name" value="TrpB-like_PALP_sf"/>
</dbReference>
<evidence type="ECO:0000256" key="2">
    <source>
        <dbReference type="ARBA" id="ARBA00001933"/>
    </source>
</evidence>
<feature type="domain" description="ACT-like" evidence="13">
    <location>
        <begin position="333"/>
        <end position="406"/>
    </location>
</feature>
<dbReference type="PANTHER" id="PTHR48078:SF11">
    <property type="entry name" value="THREONINE DEHYDRATASE, MITOCHONDRIAL"/>
    <property type="match status" value="1"/>
</dbReference>
<dbReference type="PANTHER" id="PTHR48078">
    <property type="entry name" value="THREONINE DEHYDRATASE, MITOCHONDRIAL-RELATED"/>
    <property type="match status" value="1"/>
</dbReference>
<dbReference type="GO" id="GO:0004794">
    <property type="term" value="F:threonine deaminase activity"/>
    <property type="evidence" value="ECO:0007669"/>
    <property type="project" value="UniProtKB-UniRule"/>
</dbReference>
<dbReference type="GO" id="GO:0006567">
    <property type="term" value="P:L-threonine catabolic process"/>
    <property type="evidence" value="ECO:0007669"/>
    <property type="project" value="TreeGrafter"/>
</dbReference>
<keyword evidence="10 12" id="KW-0100">Branched-chain amino acid biosynthesis</keyword>
<evidence type="ECO:0000256" key="3">
    <source>
        <dbReference type="ARBA" id="ARBA00004810"/>
    </source>
</evidence>
<dbReference type="EC" id="4.3.1.19" evidence="12"/>
<evidence type="ECO:0000256" key="10">
    <source>
        <dbReference type="ARBA" id="ARBA00023304"/>
    </source>
</evidence>
<keyword evidence="15" id="KW-1185">Reference proteome</keyword>
<dbReference type="PROSITE" id="PS51672">
    <property type="entry name" value="ACT_LIKE"/>
    <property type="match status" value="1"/>
</dbReference>
<evidence type="ECO:0000256" key="9">
    <source>
        <dbReference type="ARBA" id="ARBA00023239"/>
    </source>
</evidence>
<dbReference type="InterPro" id="IPR001926">
    <property type="entry name" value="TrpB-like_PALP"/>
</dbReference>
<keyword evidence="7 12" id="KW-0412">Isoleucine biosynthesis</keyword>
<dbReference type="InterPro" id="IPR001721">
    <property type="entry name" value="TD_ACT-like"/>
</dbReference>
<dbReference type="GO" id="GO:0003941">
    <property type="term" value="F:L-serine ammonia-lyase activity"/>
    <property type="evidence" value="ECO:0007669"/>
    <property type="project" value="TreeGrafter"/>
</dbReference>
<protein>
    <recommendedName>
        <fullName evidence="12">L-threonine dehydratase</fullName>
        <ecNumber evidence="12">4.3.1.19</ecNumber>
    </recommendedName>
    <alternativeName>
        <fullName evidence="12">Threonine deaminase</fullName>
    </alternativeName>
</protein>
<dbReference type="OrthoDB" id="9811476at2"/>
<evidence type="ECO:0000256" key="8">
    <source>
        <dbReference type="ARBA" id="ARBA00022898"/>
    </source>
</evidence>
<evidence type="ECO:0000313" key="15">
    <source>
        <dbReference type="Proteomes" id="UP000295050"/>
    </source>
</evidence>
<evidence type="ECO:0000256" key="6">
    <source>
        <dbReference type="ARBA" id="ARBA00022605"/>
    </source>
</evidence>
<evidence type="ECO:0000256" key="4">
    <source>
        <dbReference type="ARBA" id="ARBA00010869"/>
    </source>
</evidence>
<dbReference type="Proteomes" id="UP000295050">
    <property type="component" value="Unassembled WGS sequence"/>
</dbReference>
<dbReference type="Gene3D" id="3.40.1020.10">
    <property type="entry name" value="Biosynthetic Threonine Deaminase, Domain 3"/>
    <property type="match status" value="1"/>
</dbReference>
<dbReference type="InterPro" id="IPR038110">
    <property type="entry name" value="TD_ACT-like_sf"/>
</dbReference>
<keyword evidence="9 12" id="KW-0456">Lyase</keyword>
<organism evidence="14 15">
    <name type="scientific">Rhodovulum bhavnagarense</name>
    <dbReference type="NCBI Taxonomy" id="992286"/>
    <lineage>
        <taxon>Bacteria</taxon>
        <taxon>Pseudomonadati</taxon>
        <taxon>Pseudomonadota</taxon>
        <taxon>Alphaproteobacteria</taxon>
        <taxon>Rhodobacterales</taxon>
        <taxon>Paracoccaceae</taxon>
        <taxon>Rhodovulum</taxon>
    </lineage>
</organism>
<evidence type="ECO:0000259" key="13">
    <source>
        <dbReference type="PROSITE" id="PS51672"/>
    </source>
</evidence>
<dbReference type="CDD" id="cd01562">
    <property type="entry name" value="Thr-dehyd"/>
    <property type="match status" value="1"/>
</dbReference>
<comment type="pathway">
    <text evidence="3 12">Amino-acid biosynthesis; L-isoleucine biosynthesis; 2-oxobutanoate from L-threonine: step 1/1.</text>
</comment>
<comment type="cofactor">
    <cofactor evidence="2 12">
        <name>pyridoxal 5'-phosphate</name>
        <dbReference type="ChEBI" id="CHEBI:597326"/>
    </cofactor>
</comment>
<comment type="catalytic activity">
    <reaction evidence="1 12">
        <text>L-threonine = 2-oxobutanoate + NH4(+)</text>
        <dbReference type="Rhea" id="RHEA:22108"/>
        <dbReference type="ChEBI" id="CHEBI:16763"/>
        <dbReference type="ChEBI" id="CHEBI:28938"/>
        <dbReference type="ChEBI" id="CHEBI:57926"/>
        <dbReference type="EC" id="4.3.1.19"/>
    </reaction>
</comment>
<evidence type="ECO:0000313" key="14">
    <source>
        <dbReference type="EMBL" id="TCP61117.1"/>
    </source>
</evidence>
<dbReference type="UniPathway" id="UPA00047">
    <property type="reaction ID" value="UER00054"/>
</dbReference>
<evidence type="ECO:0000256" key="12">
    <source>
        <dbReference type="RuleBase" id="RU362012"/>
    </source>
</evidence>
<reference evidence="14 15" key="1">
    <citation type="submission" date="2019-03" db="EMBL/GenBank/DDBJ databases">
        <title>Genomic Encyclopedia of Type Strains, Phase IV (KMG-IV): sequencing the most valuable type-strain genomes for metagenomic binning, comparative biology and taxonomic classification.</title>
        <authorList>
            <person name="Goeker M."/>
        </authorList>
    </citation>
    <scope>NUCLEOTIDE SEQUENCE [LARGE SCALE GENOMIC DNA]</scope>
    <source>
        <strain evidence="14 15">DSM 24766</strain>
    </source>
</reference>
<dbReference type="InterPro" id="IPR045865">
    <property type="entry name" value="ACT-like_dom_sf"/>
</dbReference>
<evidence type="ECO:0000256" key="1">
    <source>
        <dbReference type="ARBA" id="ARBA00001274"/>
    </source>
</evidence>
<dbReference type="PROSITE" id="PS00165">
    <property type="entry name" value="DEHYDRATASE_SER_THR"/>
    <property type="match status" value="1"/>
</dbReference>
<keyword evidence="8 12" id="KW-0663">Pyridoxal phosphate</keyword>
<evidence type="ECO:0000256" key="5">
    <source>
        <dbReference type="ARBA" id="ARBA00011881"/>
    </source>
</evidence>
<dbReference type="GO" id="GO:0009097">
    <property type="term" value="P:isoleucine biosynthetic process"/>
    <property type="evidence" value="ECO:0007669"/>
    <property type="project" value="UniProtKB-UniRule"/>
</dbReference>
<dbReference type="NCBIfam" id="NF006390">
    <property type="entry name" value="PRK08639.1"/>
    <property type="match status" value="1"/>
</dbReference>
<dbReference type="Gene3D" id="3.40.50.1100">
    <property type="match status" value="2"/>
</dbReference>
<comment type="caution">
    <text evidence="14">The sequence shown here is derived from an EMBL/GenBank/DDBJ whole genome shotgun (WGS) entry which is preliminary data.</text>
</comment>
<dbReference type="RefSeq" id="WP_132951298.1">
    <property type="nucleotide sequence ID" value="NZ_SLXU01000006.1"/>
</dbReference>
<comment type="similarity">
    <text evidence="4 12">Belongs to the serine/threonine dehydratase family.</text>
</comment>
<dbReference type="GO" id="GO:0030170">
    <property type="term" value="F:pyridoxal phosphate binding"/>
    <property type="evidence" value="ECO:0007669"/>
    <property type="project" value="InterPro"/>
</dbReference>
<evidence type="ECO:0000256" key="11">
    <source>
        <dbReference type="ARBA" id="ARBA00025527"/>
    </source>
</evidence>
<dbReference type="Pfam" id="PF00291">
    <property type="entry name" value="PALP"/>
    <property type="match status" value="1"/>
</dbReference>
<name>A0A4R2RGA7_9RHOB</name>
<dbReference type="SUPFAM" id="SSF53686">
    <property type="entry name" value="Tryptophan synthase beta subunit-like PLP-dependent enzymes"/>
    <property type="match status" value="1"/>
</dbReference>
<dbReference type="GO" id="GO:0006565">
    <property type="term" value="P:L-serine catabolic process"/>
    <property type="evidence" value="ECO:0007669"/>
    <property type="project" value="TreeGrafter"/>
</dbReference>
<dbReference type="Pfam" id="PF00585">
    <property type="entry name" value="Thr_dehydrat_C"/>
    <property type="match status" value="1"/>
</dbReference>
<gene>
    <name evidence="12" type="primary">ilvA</name>
    <name evidence="14" type="ORF">EV663_10664</name>
</gene>